<keyword evidence="2" id="KW-0378">Hydrolase</keyword>
<feature type="domain" description="Calcineurin-like phosphoesterase" evidence="5">
    <location>
        <begin position="4"/>
        <end position="195"/>
    </location>
</feature>
<evidence type="ECO:0000256" key="2">
    <source>
        <dbReference type="ARBA" id="ARBA00022801"/>
    </source>
</evidence>
<evidence type="ECO:0000313" key="7">
    <source>
        <dbReference type="Proteomes" id="UP001467690"/>
    </source>
</evidence>
<dbReference type="PANTHER" id="PTHR42988:SF2">
    <property type="entry name" value="CYCLIC NUCLEOTIDE PHOSPHODIESTERASE CBUA0032-RELATED"/>
    <property type="match status" value="1"/>
</dbReference>
<dbReference type="EMBL" id="JBELOE010000265">
    <property type="protein sequence ID" value="MER2493497.1"/>
    <property type="molecule type" value="Genomic_DNA"/>
</dbReference>
<dbReference type="InterPro" id="IPR029052">
    <property type="entry name" value="Metallo-depent_PP-like"/>
</dbReference>
<organism evidence="6 7">
    <name type="scientific">Catenovulum sediminis</name>
    <dbReference type="NCBI Taxonomy" id="1740262"/>
    <lineage>
        <taxon>Bacteria</taxon>
        <taxon>Pseudomonadati</taxon>
        <taxon>Pseudomonadota</taxon>
        <taxon>Gammaproteobacteria</taxon>
        <taxon>Alteromonadales</taxon>
        <taxon>Alteromonadaceae</taxon>
        <taxon>Catenovulum</taxon>
    </lineage>
</organism>
<evidence type="ECO:0000256" key="4">
    <source>
        <dbReference type="ARBA" id="ARBA00025742"/>
    </source>
</evidence>
<keyword evidence="3" id="KW-0408">Iron</keyword>
<sequence length="251" mass="28718">MTARIIQITDCHLRVDKSETFYGANPYRQLQQILKEVSQRQNEVSAVIFTGDLVQDECWPAYQNFVDLLSKHHWQIPLFLIAGNHDDLNHLNKVKTLAGFQQQSYFDITNWRVLLFCSHAENAGGSGSISEAQLSKMLTELDNKSSQHLLVALHHHIVKYGSFIDKYPLKNSDGFMHWIKHNQQVKGIIHGHVHDNRQGDFYGKPWFACPASSVQFCHTAEKAPTVVAGYNELTLHPDGHIDAKNHWLRLI</sequence>
<name>A0ABV1RL77_9ALTE</name>
<dbReference type="PANTHER" id="PTHR42988">
    <property type="entry name" value="PHOSPHOHYDROLASE"/>
    <property type="match status" value="1"/>
</dbReference>
<comment type="caution">
    <text evidence="6">The sequence shown here is derived from an EMBL/GenBank/DDBJ whole genome shotgun (WGS) entry which is preliminary data.</text>
</comment>
<dbReference type="Pfam" id="PF00149">
    <property type="entry name" value="Metallophos"/>
    <property type="match status" value="1"/>
</dbReference>
<dbReference type="Proteomes" id="UP001467690">
    <property type="component" value="Unassembled WGS sequence"/>
</dbReference>
<gene>
    <name evidence="6" type="ORF">ABS311_16585</name>
</gene>
<dbReference type="RefSeq" id="WP_143872633.1">
    <property type="nucleotide sequence ID" value="NZ_CP041660.1"/>
</dbReference>
<comment type="similarity">
    <text evidence="4">Belongs to the cyclic nucleotide phosphodiesterase class-III family.</text>
</comment>
<proteinExistence type="inferred from homology"/>
<evidence type="ECO:0000259" key="5">
    <source>
        <dbReference type="Pfam" id="PF00149"/>
    </source>
</evidence>
<dbReference type="Gene3D" id="3.60.21.10">
    <property type="match status" value="1"/>
</dbReference>
<reference evidence="6 7" key="1">
    <citation type="submission" date="2024-06" db="EMBL/GenBank/DDBJ databases">
        <authorList>
            <person name="Chen R.Y."/>
        </authorList>
    </citation>
    <scope>NUCLEOTIDE SEQUENCE [LARGE SCALE GENOMIC DNA]</scope>
    <source>
        <strain evidence="6 7">D2</strain>
    </source>
</reference>
<dbReference type="InterPro" id="IPR050884">
    <property type="entry name" value="CNP_phosphodiesterase-III"/>
</dbReference>
<evidence type="ECO:0000313" key="6">
    <source>
        <dbReference type="EMBL" id="MER2493497.1"/>
    </source>
</evidence>
<dbReference type="InterPro" id="IPR004843">
    <property type="entry name" value="Calcineurin-like_PHP"/>
</dbReference>
<protein>
    <submittedName>
        <fullName evidence="6">Metallophosphoesterase</fullName>
    </submittedName>
</protein>
<keyword evidence="1" id="KW-0479">Metal-binding</keyword>
<keyword evidence="7" id="KW-1185">Reference proteome</keyword>
<accession>A0ABV1RL77</accession>
<dbReference type="SUPFAM" id="SSF56300">
    <property type="entry name" value="Metallo-dependent phosphatases"/>
    <property type="match status" value="1"/>
</dbReference>
<evidence type="ECO:0000256" key="1">
    <source>
        <dbReference type="ARBA" id="ARBA00022723"/>
    </source>
</evidence>
<evidence type="ECO:0000256" key="3">
    <source>
        <dbReference type="ARBA" id="ARBA00023004"/>
    </source>
</evidence>